<protein>
    <submittedName>
        <fullName evidence="2">DUF1186 domain-containing protein</fullName>
    </submittedName>
</protein>
<sequence>MYKVVQDILDVFDRDDIEEYPRATIDQALEHEKELTPHLIKILENVLRDPAAILSRERFFGHIFALNLLAHFRNLEAHETVVNLMSLPGDVVSDLFGDMVTEDFPRILYQTCGGEYERIKGLILNKEAYEYVRGSAMKAIVFGVLLGDLPRSRALDFFGGLFTGNEAENSSYFWDGAASCVCDLYPEELLDTIKDAYNRGLIWPGYIGIESFDSALSENRDDFLTKKRKRIESSIREDFHSYMSWWACFDKDVSSSLGKGVDNKNHRPSSKGSNKKRKKKTRKRISKASRKKNRRR</sequence>
<evidence type="ECO:0000256" key="1">
    <source>
        <dbReference type="SAM" id="MobiDB-lite"/>
    </source>
</evidence>
<dbReference type="EMBL" id="DQZW01000157">
    <property type="protein sequence ID" value="HDL89925.1"/>
    <property type="molecule type" value="Genomic_DNA"/>
</dbReference>
<organism evidence="2">
    <name type="scientific">Thermodesulforhabdus norvegica</name>
    <dbReference type="NCBI Taxonomy" id="39841"/>
    <lineage>
        <taxon>Bacteria</taxon>
        <taxon>Pseudomonadati</taxon>
        <taxon>Thermodesulfobacteriota</taxon>
        <taxon>Syntrophobacteria</taxon>
        <taxon>Syntrophobacterales</taxon>
        <taxon>Thermodesulforhabdaceae</taxon>
        <taxon>Thermodesulforhabdus</taxon>
    </lineage>
</organism>
<gene>
    <name evidence="2" type="ORF">ENG14_03375</name>
</gene>
<name>A0A7C0WVD1_9BACT</name>
<proteinExistence type="predicted"/>
<dbReference type="Pfam" id="PF06685">
    <property type="entry name" value="DUF1186"/>
    <property type="match status" value="1"/>
</dbReference>
<dbReference type="InterPro" id="IPR010602">
    <property type="entry name" value="DUF1186"/>
</dbReference>
<reference evidence="2" key="1">
    <citation type="journal article" date="2020" name="mSystems">
        <title>Genome- and Community-Level Interaction Insights into Carbon Utilization and Element Cycling Functions of Hydrothermarchaeota in Hydrothermal Sediment.</title>
        <authorList>
            <person name="Zhou Z."/>
            <person name="Liu Y."/>
            <person name="Xu W."/>
            <person name="Pan J."/>
            <person name="Luo Z.H."/>
            <person name="Li M."/>
        </authorList>
    </citation>
    <scope>NUCLEOTIDE SEQUENCE [LARGE SCALE GENOMIC DNA]</scope>
    <source>
        <strain evidence="2">HyVt-19</strain>
    </source>
</reference>
<evidence type="ECO:0000313" key="2">
    <source>
        <dbReference type="EMBL" id="HDL89925.1"/>
    </source>
</evidence>
<accession>A0A7C0WVD1</accession>
<comment type="caution">
    <text evidence="2">The sequence shown here is derived from an EMBL/GenBank/DDBJ whole genome shotgun (WGS) entry which is preliminary data.</text>
</comment>
<feature type="compositionally biased region" description="Basic residues" evidence="1">
    <location>
        <begin position="266"/>
        <end position="296"/>
    </location>
</feature>
<dbReference type="Proteomes" id="UP000886355">
    <property type="component" value="Unassembled WGS sequence"/>
</dbReference>
<dbReference type="AlphaFoldDB" id="A0A7C0WVD1"/>
<feature type="region of interest" description="Disordered" evidence="1">
    <location>
        <begin position="258"/>
        <end position="296"/>
    </location>
</feature>